<evidence type="ECO:0000256" key="1">
    <source>
        <dbReference type="SAM" id="MobiDB-lite"/>
    </source>
</evidence>
<dbReference type="Proteomes" id="UP001374579">
    <property type="component" value="Unassembled WGS sequence"/>
</dbReference>
<keyword evidence="3" id="KW-1185">Reference proteome</keyword>
<reference evidence="2 3" key="1">
    <citation type="submission" date="2024-02" db="EMBL/GenBank/DDBJ databases">
        <title>Chromosome-scale genome assembly of the rough periwinkle Littorina saxatilis.</title>
        <authorList>
            <person name="De Jode A."/>
            <person name="Faria R."/>
            <person name="Formenti G."/>
            <person name="Sims Y."/>
            <person name="Smith T.P."/>
            <person name="Tracey A."/>
            <person name="Wood J.M.D."/>
            <person name="Zagrodzka Z.B."/>
            <person name="Johannesson K."/>
            <person name="Butlin R.K."/>
            <person name="Leder E.H."/>
        </authorList>
    </citation>
    <scope>NUCLEOTIDE SEQUENCE [LARGE SCALE GENOMIC DNA]</scope>
    <source>
        <strain evidence="2">Snail1</strain>
        <tissue evidence="2">Muscle</tissue>
    </source>
</reference>
<feature type="region of interest" description="Disordered" evidence="1">
    <location>
        <begin position="130"/>
        <end position="149"/>
    </location>
</feature>
<gene>
    <name evidence="2" type="ORF">V1264_019753</name>
</gene>
<comment type="caution">
    <text evidence="2">The sequence shown here is derived from an EMBL/GenBank/DDBJ whole genome shotgun (WGS) entry which is preliminary data.</text>
</comment>
<accession>A0AAN9BB60</accession>
<evidence type="ECO:0000313" key="2">
    <source>
        <dbReference type="EMBL" id="KAK7101364.1"/>
    </source>
</evidence>
<evidence type="ECO:0000313" key="3">
    <source>
        <dbReference type="Proteomes" id="UP001374579"/>
    </source>
</evidence>
<dbReference type="EMBL" id="JBAMIC010000010">
    <property type="protein sequence ID" value="KAK7101364.1"/>
    <property type="molecule type" value="Genomic_DNA"/>
</dbReference>
<protein>
    <submittedName>
        <fullName evidence="2">Uncharacterized protein</fullName>
    </submittedName>
</protein>
<proteinExistence type="predicted"/>
<name>A0AAN9BB60_9CAEN</name>
<dbReference type="AlphaFoldDB" id="A0AAN9BB60"/>
<organism evidence="2 3">
    <name type="scientific">Littorina saxatilis</name>
    <dbReference type="NCBI Taxonomy" id="31220"/>
    <lineage>
        <taxon>Eukaryota</taxon>
        <taxon>Metazoa</taxon>
        <taxon>Spiralia</taxon>
        <taxon>Lophotrochozoa</taxon>
        <taxon>Mollusca</taxon>
        <taxon>Gastropoda</taxon>
        <taxon>Caenogastropoda</taxon>
        <taxon>Littorinimorpha</taxon>
        <taxon>Littorinoidea</taxon>
        <taxon>Littorinidae</taxon>
        <taxon>Littorina</taxon>
    </lineage>
</organism>
<sequence length="174" mass="20597">MARYDSPQRLSYRAKDWEWEGWIEEYSRFRRATKLYKEDGDVQRGSLLYSMGTQQAVQILKTFRWEEEEEDTDYDLVVKKFSEYFLPKRNLIHDRSLSPADASGRSHFTHFPHGVLRRNRKNMQKVPQTIYTIPPDPETDLPEETGTGDRRLSQELKTLPPNPHCRTFRAMVAS</sequence>